<evidence type="ECO:0000256" key="1">
    <source>
        <dbReference type="SAM" id="Phobius"/>
    </source>
</evidence>
<keyword evidence="3" id="KW-1185">Reference proteome</keyword>
<dbReference type="AlphaFoldDB" id="A0A8X6WP54"/>
<reference evidence="2" key="1">
    <citation type="submission" date="2020-08" db="EMBL/GenBank/DDBJ databases">
        <title>Multicomponent nature underlies the extraordinary mechanical properties of spider dragline silk.</title>
        <authorList>
            <person name="Kono N."/>
            <person name="Nakamura H."/>
            <person name="Mori M."/>
            <person name="Yoshida Y."/>
            <person name="Ohtoshi R."/>
            <person name="Malay A.D."/>
            <person name="Moran D.A.P."/>
            <person name="Tomita M."/>
            <person name="Numata K."/>
            <person name="Arakawa K."/>
        </authorList>
    </citation>
    <scope>NUCLEOTIDE SEQUENCE</scope>
</reference>
<protein>
    <submittedName>
        <fullName evidence="2">Uncharacterized protein</fullName>
    </submittedName>
</protein>
<feature type="transmembrane region" description="Helical" evidence="1">
    <location>
        <begin position="12"/>
        <end position="34"/>
    </location>
</feature>
<keyword evidence="1" id="KW-0472">Membrane</keyword>
<dbReference type="Gene3D" id="3.40.50.2300">
    <property type="match status" value="1"/>
</dbReference>
<keyword evidence="1" id="KW-0812">Transmembrane</keyword>
<accession>A0A8X6WP54</accession>
<evidence type="ECO:0000313" key="3">
    <source>
        <dbReference type="Proteomes" id="UP000886998"/>
    </source>
</evidence>
<dbReference type="EMBL" id="BMAV01000947">
    <property type="protein sequence ID" value="GFY38600.1"/>
    <property type="molecule type" value="Genomic_DNA"/>
</dbReference>
<dbReference type="OrthoDB" id="5984008at2759"/>
<evidence type="ECO:0000313" key="2">
    <source>
        <dbReference type="EMBL" id="GFY38600.1"/>
    </source>
</evidence>
<name>A0A8X6WP54_9ARAC</name>
<sequence>MRKLSRSSRRPIFGQMLTGRIVITTCMMVVITAVPEKIPIGAIFPPGTDELQTALKYTFHMHNTNDSQARFKVEPIIDLVDSEDPFKIARTYIYEEGNTLQFFNRAYLRRFQIGEDTGHSKRIILSPSQEDRLDDVSP</sequence>
<gene>
    <name evidence="2" type="primary">X975_18065</name>
    <name evidence="2" type="ORF">TNIN_166641</name>
</gene>
<dbReference type="Proteomes" id="UP000886998">
    <property type="component" value="Unassembled WGS sequence"/>
</dbReference>
<organism evidence="2 3">
    <name type="scientific">Trichonephila inaurata madagascariensis</name>
    <dbReference type="NCBI Taxonomy" id="2747483"/>
    <lineage>
        <taxon>Eukaryota</taxon>
        <taxon>Metazoa</taxon>
        <taxon>Ecdysozoa</taxon>
        <taxon>Arthropoda</taxon>
        <taxon>Chelicerata</taxon>
        <taxon>Arachnida</taxon>
        <taxon>Araneae</taxon>
        <taxon>Araneomorphae</taxon>
        <taxon>Entelegynae</taxon>
        <taxon>Araneoidea</taxon>
        <taxon>Nephilidae</taxon>
        <taxon>Trichonephila</taxon>
        <taxon>Trichonephila inaurata</taxon>
    </lineage>
</organism>
<keyword evidence="1" id="KW-1133">Transmembrane helix</keyword>
<comment type="caution">
    <text evidence="2">The sequence shown here is derived from an EMBL/GenBank/DDBJ whole genome shotgun (WGS) entry which is preliminary data.</text>
</comment>
<proteinExistence type="predicted"/>